<keyword evidence="4 9" id="KW-0547">Nucleotide-binding</keyword>
<evidence type="ECO:0000313" key="12">
    <source>
        <dbReference type="EMBL" id="TXN35978.1"/>
    </source>
</evidence>
<name>A0A5C8V5C0_9FLAO</name>
<organism evidence="12 13">
    <name type="scientific">Flagellimonas hymeniacidonis</name>
    <dbReference type="NCBI Taxonomy" id="2603628"/>
    <lineage>
        <taxon>Bacteria</taxon>
        <taxon>Pseudomonadati</taxon>
        <taxon>Bacteroidota</taxon>
        <taxon>Flavobacteriia</taxon>
        <taxon>Flavobacteriales</taxon>
        <taxon>Flavobacteriaceae</taxon>
        <taxon>Flagellimonas</taxon>
    </lineage>
</organism>
<dbReference type="PANTHER" id="PTHR43284">
    <property type="entry name" value="ASPARAGINE SYNTHETASE (GLUTAMINE-HYDROLYZING)"/>
    <property type="match status" value="1"/>
</dbReference>
<feature type="binding site" evidence="9">
    <location>
        <position position="295"/>
    </location>
    <ligand>
        <name>ATP</name>
        <dbReference type="ChEBI" id="CHEBI:30616"/>
    </ligand>
</feature>
<accession>A0A5C8V5C0</accession>
<dbReference type="AlphaFoldDB" id="A0A5C8V5C0"/>
<dbReference type="EMBL" id="VRUR01000002">
    <property type="protein sequence ID" value="TXN35978.1"/>
    <property type="molecule type" value="Genomic_DNA"/>
</dbReference>
<dbReference type="InterPro" id="IPR051786">
    <property type="entry name" value="ASN_synthetase/amidase"/>
</dbReference>
<dbReference type="InterPro" id="IPR014729">
    <property type="entry name" value="Rossmann-like_a/b/a_fold"/>
</dbReference>
<feature type="active site" description="For GATase activity" evidence="8">
    <location>
        <position position="2"/>
    </location>
</feature>
<keyword evidence="6 8" id="KW-0315">Glutamine amidotransferase</keyword>
<dbReference type="SUPFAM" id="SSF56235">
    <property type="entry name" value="N-terminal nucleophile aminohydrolases (Ntn hydrolases)"/>
    <property type="match status" value="1"/>
</dbReference>
<dbReference type="Gene3D" id="3.40.50.620">
    <property type="entry name" value="HUPs"/>
    <property type="match status" value="2"/>
</dbReference>
<comment type="catalytic activity">
    <reaction evidence="7">
        <text>L-aspartate + L-glutamine + ATP + H2O = L-asparagine + L-glutamate + AMP + diphosphate + H(+)</text>
        <dbReference type="Rhea" id="RHEA:12228"/>
        <dbReference type="ChEBI" id="CHEBI:15377"/>
        <dbReference type="ChEBI" id="CHEBI:15378"/>
        <dbReference type="ChEBI" id="CHEBI:29985"/>
        <dbReference type="ChEBI" id="CHEBI:29991"/>
        <dbReference type="ChEBI" id="CHEBI:30616"/>
        <dbReference type="ChEBI" id="CHEBI:33019"/>
        <dbReference type="ChEBI" id="CHEBI:58048"/>
        <dbReference type="ChEBI" id="CHEBI:58359"/>
        <dbReference type="ChEBI" id="CHEBI:456215"/>
        <dbReference type="EC" id="6.3.5.4"/>
    </reaction>
</comment>
<dbReference type="Pfam" id="PF13537">
    <property type="entry name" value="GATase_7"/>
    <property type="match status" value="1"/>
</dbReference>
<feature type="domain" description="Glutamine amidotransferase type-2" evidence="11">
    <location>
        <begin position="2"/>
        <end position="218"/>
    </location>
</feature>
<keyword evidence="8" id="KW-0061">Asparagine biosynthesis</keyword>
<dbReference type="PANTHER" id="PTHR43284:SF1">
    <property type="entry name" value="ASPARAGINE SYNTHETASE"/>
    <property type="match status" value="1"/>
</dbReference>
<keyword evidence="12" id="KW-0436">Ligase</keyword>
<dbReference type="CDD" id="cd00712">
    <property type="entry name" value="AsnB"/>
    <property type="match status" value="1"/>
</dbReference>
<keyword evidence="13" id="KW-1185">Reference proteome</keyword>
<dbReference type="GO" id="GO:0005524">
    <property type="term" value="F:ATP binding"/>
    <property type="evidence" value="ECO:0007669"/>
    <property type="project" value="UniProtKB-KW"/>
</dbReference>
<evidence type="ECO:0000256" key="1">
    <source>
        <dbReference type="ARBA" id="ARBA00005187"/>
    </source>
</evidence>
<evidence type="ECO:0000256" key="7">
    <source>
        <dbReference type="ARBA" id="ARBA00048741"/>
    </source>
</evidence>
<evidence type="ECO:0000256" key="3">
    <source>
        <dbReference type="ARBA" id="ARBA00012737"/>
    </source>
</evidence>
<dbReference type="Pfam" id="PF00733">
    <property type="entry name" value="Asn_synthase"/>
    <property type="match status" value="1"/>
</dbReference>
<dbReference type="SUPFAM" id="SSF52402">
    <property type="entry name" value="Adenine nucleotide alpha hydrolases-like"/>
    <property type="match status" value="1"/>
</dbReference>
<dbReference type="NCBIfam" id="TIGR01536">
    <property type="entry name" value="asn_synth_AEB"/>
    <property type="match status" value="1"/>
</dbReference>
<feature type="site" description="Important for beta-aspartyl-AMP intermediate formation" evidence="10">
    <location>
        <position position="370"/>
    </location>
</feature>
<dbReference type="GO" id="GO:0004066">
    <property type="term" value="F:asparagine synthase (glutamine-hydrolyzing) activity"/>
    <property type="evidence" value="ECO:0007669"/>
    <property type="project" value="UniProtKB-EC"/>
</dbReference>
<dbReference type="PROSITE" id="PS51278">
    <property type="entry name" value="GATASE_TYPE_2"/>
    <property type="match status" value="1"/>
</dbReference>
<comment type="pathway">
    <text evidence="1">Amino-acid biosynthesis; L-asparagine biosynthesis; L-asparagine from L-aspartate (L-Gln route): step 1/1.</text>
</comment>
<evidence type="ECO:0000256" key="8">
    <source>
        <dbReference type="PIRSR" id="PIRSR001589-1"/>
    </source>
</evidence>
<protein>
    <recommendedName>
        <fullName evidence="3">asparagine synthase (glutamine-hydrolyzing)</fullName>
        <ecNumber evidence="3">6.3.5.4</ecNumber>
    </recommendedName>
</protein>
<keyword evidence="8" id="KW-0028">Amino-acid biosynthesis</keyword>
<evidence type="ECO:0000256" key="5">
    <source>
        <dbReference type="ARBA" id="ARBA00022840"/>
    </source>
</evidence>
<dbReference type="InterPro" id="IPR006426">
    <property type="entry name" value="Asn_synth_AEB"/>
</dbReference>
<dbReference type="CDD" id="cd01991">
    <property type="entry name" value="Asn_synthase_B_C"/>
    <property type="match status" value="1"/>
</dbReference>
<evidence type="ECO:0000256" key="10">
    <source>
        <dbReference type="PIRSR" id="PIRSR001589-3"/>
    </source>
</evidence>
<dbReference type="InterPro" id="IPR033738">
    <property type="entry name" value="AsnB_N"/>
</dbReference>
<evidence type="ECO:0000259" key="11">
    <source>
        <dbReference type="PROSITE" id="PS51278"/>
    </source>
</evidence>
<dbReference type="GO" id="GO:0006529">
    <property type="term" value="P:asparagine biosynthetic process"/>
    <property type="evidence" value="ECO:0007669"/>
    <property type="project" value="UniProtKB-KW"/>
</dbReference>
<evidence type="ECO:0000256" key="4">
    <source>
        <dbReference type="ARBA" id="ARBA00022741"/>
    </source>
</evidence>
<dbReference type="EC" id="6.3.5.4" evidence="3"/>
<dbReference type="Gene3D" id="3.60.20.10">
    <property type="entry name" value="Glutamine Phosphoribosylpyrophosphate, subunit 1, domain 1"/>
    <property type="match status" value="1"/>
</dbReference>
<dbReference type="InterPro" id="IPR029055">
    <property type="entry name" value="Ntn_hydrolases_N"/>
</dbReference>
<evidence type="ECO:0000256" key="2">
    <source>
        <dbReference type="ARBA" id="ARBA00005752"/>
    </source>
</evidence>
<reference evidence="12 13" key="1">
    <citation type="submission" date="2019-08" db="EMBL/GenBank/DDBJ databases">
        <title>Professor.</title>
        <authorList>
            <person name="Park J.S."/>
        </authorList>
    </citation>
    <scope>NUCLEOTIDE SEQUENCE [LARGE SCALE GENOMIC DNA]</scope>
    <source>
        <strain evidence="12 13">176CP5-101</strain>
    </source>
</reference>
<dbReference type="Proteomes" id="UP000321456">
    <property type="component" value="Unassembled WGS sequence"/>
</dbReference>
<dbReference type="InterPro" id="IPR017932">
    <property type="entry name" value="GATase_2_dom"/>
</dbReference>
<gene>
    <name evidence="12" type="primary">asnB</name>
    <name evidence="12" type="ORF">FVB32_15570</name>
</gene>
<proteinExistence type="inferred from homology"/>
<dbReference type="PIRSF" id="PIRSF001589">
    <property type="entry name" value="Asn_synthetase_glu-h"/>
    <property type="match status" value="1"/>
</dbReference>
<evidence type="ECO:0000256" key="9">
    <source>
        <dbReference type="PIRSR" id="PIRSR001589-2"/>
    </source>
</evidence>
<comment type="caution">
    <text evidence="12">The sequence shown here is derived from an EMBL/GenBank/DDBJ whole genome shotgun (WGS) entry which is preliminary data.</text>
</comment>
<sequence length="640" mass="73734">MCGINGIITKKNSSVNTLKEQVQKMNDFIVHRGPDDDGIYLNEGEGYGLGMGMRRLSIIDLSSGKQPIISDDNSIALVFNGEIYNYRQLRENLITEGVIFNTKSDTEVILKLYQKYGVDSFNQLDGMFAFSLYDKKLNKVFIARDFFGEKPLYYSKINENFYWASELKSLTKVSQLPLAISREGINLFFRLTYIPAPYTIYEGVHKLQANHYLTYDLSKHEITVEEIHPYSYPEKKEIGFEEAKNTVKDMVYKSVESRSISDVPLGTFLSGGVDSSIVSLCLSEATSSKIDTFSIGFEKASFDETDKSRLVAKHINSNHHEFIIGENDLKDRIHDILINFDEPFSDTASLPTELVARKTREHVTVALTGDGGDEIFGGYNKYYIGKLNAKYTNIMPESLHKLARKSANSLLRTKDDKRGKRFKVRRFLNAVDYQNLFYWDIISLNNTSHQISQILTQKWHQSDILDHYQEQLGIKQPTSLTDFRLVDWVLSLEGGMLPKVDRTSMLNSLECRAPFLNRELWNFTNSLPESYLMKNWNKKYILKEAFKDKFPANFLERSKSGFGSPVGDWLRQSLRPELESYIESGFLKSQDIFNVENVQALVLNHLNGKQDNTFRVWGFYCFQKWYNHNAIKPNYKTDKS</sequence>
<feature type="binding site" evidence="9">
    <location>
        <position position="105"/>
    </location>
    <ligand>
        <name>L-glutamine</name>
        <dbReference type="ChEBI" id="CHEBI:58359"/>
    </ligand>
</feature>
<dbReference type="InterPro" id="IPR001962">
    <property type="entry name" value="Asn_synthase"/>
</dbReference>
<keyword evidence="5 9" id="KW-0067">ATP-binding</keyword>
<dbReference type="RefSeq" id="WP_147744749.1">
    <property type="nucleotide sequence ID" value="NZ_VRUR01000002.1"/>
</dbReference>
<comment type="similarity">
    <text evidence="2">Belongs to the asparagine synthetase family.</text>
</comment>
<evidence type="ECO:0000256" key="6">
    <source>
        <dbReference type="ARBA" id="ARBA00022962"/>
    </source>
</evidence>
<evidence type="ECO:0000313" key="13">
    <source>
        <dbReference type="Proteomes" id="UP000321456"/>
    </source>
</evidence>
<dbReference type="GO" id="GO:0005829">
    <property type="term" value="C:cytosol"/>
    <property type="evidence" value="ECO:0007669"/>
    <property type="project" value="TreeGrafter"/>
</dbReference>